<name>A0A0D3DWX1_BRAOL</name>
<dbReference type="STRING" id="109376.A0A0D3DWX1"/>
<accession>A0A0D3DWX1</accession>
<dbReference type="PANTHER" id="PTHR43000">
    <property type="entry name" value="DTDP-D-GLUCOSE 4,6-DEHYDRATASE-RELATED"/>
    <property type="match status" value="1"/>
</dbReference>
<dbReference type="HOGENOM" id="CLU_800122_0_0_1"/>
<dbReference type="AlphaFoldDB" id="A0A0D3DWX1"/>
<sequence length="347" mass="39595">MGKKEKGIFSSIKIFIYIINSATPSSPSASYLSSPKALTPSCTSPHRLTWTTPSMRFMAETDEDAVVGPKFIPLAMGGKALPIHGEGTNVRSYLYCEDVAEAFEEERRVNDVAKDICRLFDKDPEVNIKFVENRPFNDQRYFLDDVKLKILGWSERTTWEELLKKTIEWMLMMPGGRHSDGSEENSGAVSLSVNSSQNQMVELLKEFDNVCTLRVSMPISSDLNNSRNFITKISRYRKLVNIPNNMTVLDELLPISLEMAKRKLRGIWNSTNPGVVSHNEVLEIDVQRLHRLSFKWANFIPEEQAKVIVAPRSNNEMDASKLKKEFHELLSIKESLIKYAFEPDKRN</sequence>
<evidence type="ECO:0000313" key="2">
    <source>
        <dbReference type="Proteomes" id="UP000032141"/>
    </source>
</evidence>
<evidence type="ECO:0000313" key="1">
    <source>
        <dbReference type="EnsemblPlants" id="Bo8g105210.1"/>
    </source>
</evidence>
<dbReference type="Gene3D" id="3.40.50.720">
    <property type="entry name" value="NAD(P)-binding Rossmann-like Domain"/>
    <property type="match status" value="2"/>
</dbReference>
<dbReference type="eggNOG" id="KOG0747">
    <property type="taxonomic scope" value="Eukaryota"/>
</dbReference>
<dbReference type="Gene3D" id="3.90.25.10">
    <property type="entry name" value="UDP-galactose 4-epimerase, domain 1"/>
    <property type="match status" value="1"/>
</dbReference>
<keyword evidence="2" id="KW-1185">Reference proteome</keyword>
<reference evidence="1 2" key="1">
    <citation type="journal article" date="2014" name="Genome Biol.">
        <title>Transcriptome and methylome profiling reveals relics of genome dominance in the mesopolyploid Brassica oleracea.</title>
        <authorList>
            <person name="Parkin I.A."/>
            <person name="Koh C."/>
            <person name="Tang H."/>
            <person name="Robinson S.J."/>
            <person name="Kagale S."/>
            <person name="Clarke W.E."/>
            <person name="Town C.D."/>
            <person name="Nixon J."/>
            <person name="Krishnakumar V."/>
            <person name="Bidwell S.L."/>
            <person name="Denoeud F."/>
            <person name="Belcram H."/>
            <person name="Links M.G."/>
            <person name="Just J."/>
            <person name="Clarke C."/>
            <person name="Bender T."/>
            <person name="Huebert T."/>
            <person name="Mason A.S."/>
            <person name="Pires J.C."/>
            <person name="Barker G."/>
            <person name="Moore J."/>
            <person name="Walley P.G."/>
            <person name="Manoli S."/>
            <person name="Batley J."/>
            <person name="Edwards D."/>
            <person name="Nelson M.N."/>
            <person name="Wang X."/>
            <person name="Paterson A.H."/>
            <person name="King G."/>
            <person name="Bancroft I."/>
            <person name="Chalhoub B."/>
            <person name="Sharpe A.G."/>
        </authorList>
    </citation>
    <scope>NUCLEOTIDE SEQUENCE</scope>
    <source>
        <strain evidence="1 2">cv. TO1000</strain>
    </source>
</reference>
<dbReference type="Gramene" id="Bo8g105210.1">
    <property type="protein sequence ID" value="Bo8g105210.1"/>
    <property type="gene ID" value="Bo8g105210"/>
</dbReference>
<organism evidence="1 2">
    <name type="scientific">Brassica oleracea var. oleracea</name>
    <dbReference type="NCBI Taxonomy" id="109376"/>
    <lineage>
        <taxon>Eukaryota</taxon>
        <taxon>Viridiplantae</taxon>
        <taxon>Streptophyta</taxon>
        <taxon>Embryophyta</taxon>
        <taxon>Tracheophyta</taxon>
        <taxon>Spermatophyta</taxon>
        <taxon>Magnoliopsida</taxon>
        <taxon>eudicotyledons</taxon>
        <taxon>Gunneridae</taxon>
        <taxon>Pentapetalae</taxon>
        <taxon>rosids</taxon>
        <taxon>malvids</taxon>
        <taxon>Brassicales</taxon>
        <taxon>Brassicaceae</taxon>
        <taxon>Brassiceae</taxon>
        <taxon>Brassica</taxon>
    </lineage>
</organism>
<dbReference type="InterPro" id="IPR036291">
    <property type="entry name" value="NAD(P)-bd_dom_sf"/>
</dbReference>
<dbReference type="EnsemblPlants" id="Bo8g105210.1">
    <property type="protein sequence ID" value="Bo8g105210.1"/>
    <property type="gene ID" value="Bo8g105210"/>
</dbReference>
<reference evidence="1" key="2">
    <citation type="submission" date="2015-03" db="UniProtKB">
        <authorList>
            <consortium name="EnsemblPlants"/>
        </authorList>
    </citation>
    <scope>IDENTIFICATION</scope>
</reference>
<proteinExistence type="predicted"/>
<evidence type="ECO:0008006" key="3">
    <source>
        <dbReference type="Google" id="ProtNLM"/>
    </source>
</evidence>
<dbReference type="Proteomes" id="UP000032141">
    <property type="component" value="Chromosome C8"/>
</dbReference>
<protein>
    <recommendedName>
        <fullName evidence="3">NAD-dependent epimerase/dehydratase domain-containing protein</fullName>
    </recommendedName>
</protein>
<dbReference type="SMR" id="A0A0D3DWX1"/>
<dbReference type="SUPFAM" id="SSF51735">
    <property type="entry name" value="NAD(P)-binding Rossmann-fold domains"/>
    <property type="match status" value="1"/>
</dbReference>